<accession>A0A1J4T6M1</accession>
<keyword evidence="2" id="KW-0694">RNA-binding</keyword>
<dbReference type="GO" id="GO:0003729">
    <property type="term" value="F:mRNA binding"/>
    <property type="evidence" value="ECO:0007669"/>
    <property type="project" value="TreeGrafter"/>
</dbReference>
<evidence type="ECO:0000256" key="1">
    <source>
        <dbReference type="ARBA" id="ARBA00022737"/>
    </source>
</evidence>
<dbReference type="InterPro" id="IPR035979">
    <property type="entry name" value="RBD_domain_sf"/>
</dbReference>
<proteinExistence type="predicted"/>
<evidence type="ECO:0000256" key="2">
    <source>
        <dbReference type="ARBA" id="ARBA00022884"/>
    </source>
</evidence>
<dbReference type="Gene3D" id="3.30.70.330">
    <property type="match status" value="1"/>
</dbReference>
<dbReference type="Pfam" id="PF00076">
    <property type="entry name" value="RRM_1"/>
    <property type="match status" value="1"/>
</dbReference>
<dbReference type="EMBL" id="MNUV01000049">
    <property type="protein sequence ID" value="OIO07144.1"/>
    <property type="molecule type" value="Genomic_DNA"/>
</dbReference>
<dbReference type="FunFam" id="3.30.70.330:FF:000383">
    <property type="entry name" value="Sex lethal, isoform D"/>
    <property type="match status" value="1"/>
</dbReference>
<keyword evidence="1" id="KW-0677">Repeat</keyword>
<dbReference type="AlphaFoldDB" id="A0A1J4T6M1"/>
<protein>
    <submittedName>
        <fullName evidence="4">RNA-binding protein</fullName>
    </submittedName>
</protein>
<dbReference type="Proteomes" id="UP000182860">
    <property type="component" value="Unassembled WGS sequence"/>
</dbReference>
<dbReference type="InterPro" id="IPR050502">
    <property type="entry name" value="Euk_RNA-bind_prot"/>
</dbReference>
<name>A0A1J4T6M1_9BACT</name>
<dbReference type="PROSITE" id="PS50102">
    <property type="entry name" value="RRM"/>
    <property type="match status" value="1"/>
</dbReference>
<evidence type="ECO:0000313" key="5">
    <source>
        <dbReference type="Proteomes" id="UP000182860"/>
    </source>
</evidence>
<comment type="caution">
    <text evidence="4">The sequence shown here is derived from an EMBL/GenBank/DDBJ whole genome shotgun (WGS) entry which is preliminary data.</text>
</comment>
<dbReference type="InterPro" id="IPR000504">
    <property type="entry name" value="RRM_dom"/>
</dbReference>
<evidence type="ECO:0000313" key="4">
    <source>
        <dbReference type="EMBL" id="OIO07144.1"/>
    </source>
</evidence>
<dbReference type="InterPro" id="IPR012677">
    <property type="entry name" value="Nucleotide-bd_a/b_plait_sf"/>
</dbReference>
<gene>
    <name evidence="4" type="ORF">AUJ35_02655</name>
</gene>
<reference evidence="4 5" key="1">
    <citation type="journal article" date="2016" name="Environ. Microbiol.">
        <title>Genomic resolution of a cold subsurface aquifer community provides metabolic insights for novel microbes adapted to high CO concentrations.</title>
        <authorList>
            <person name="Probst A.J."/>
            <person name="Castelle C.J."/>
            <person name="Singh A."/>
            <person name="Brown C.T."/>
            <person name="Anantharaman K."/>
            <person name="Sharon I."/>
            <person name="Hug L.A."/>
            <person name="Burstein D."/>
            <person name="Emerson J.B."/>
            <person name="Thomas B.C."/>
            <person name="Banfield J.F."/>
        </authorList>
    </citation>
    <scope>NUCLEOTIDE SEQUENCE [LARGE SCALE GENOMIC DNA]</scope>
    <source>
        <strain evidence="4">CG1_02_41_21</strain>
    </source>
</reference>
<dbReference type="SMART" id="SM00360">
    <property type="entry name" value="RRM"/>
    <property type="match status" value="1"/>
</dbReference>
<sequence length="85" mass="9249">MKKLFIGGLPYSFTDEALGALFADCGNVESAVIIKDRLTGRSKGFGFVEMSSEAEAEKAISMLNGQEVEGRSLNVSMARPMTERR</sequence>
<organism evidence="4 5">
    <name type="scientific">Candidatus Falkowbacteria bacterium CG1_02_41_21</name>
    <dbReference type="NCBI Taxonomy" id="1805147"/>
    <lineage>
        <taxon>Bacteria</taxon>
        <taxon>Candidatus Falkowiibacteriota</taxon>
    </lineage>
</organism>
<dbReference type="GO" id="GO:0010629">
    <property type="term" value="P:negative regulation of gene expression"/>
    <property type="evidence" value="ECO:0007669"/>
    <property type="project" value="UniProtKB-ARBA"/>
</dbReference>
<feature type="domain" description="RRM" evidence="3">
    <location>
        <begin position="2"/>
        <end position="80"/>
    </location>
</feature>
<evidence type="ECO:0000259" key="3">
    <source>
        <dbReference type="PROSITE" id="PS50102"/>
    </source>
</evidence>
<dbReference type="GO" id="GO:0009967">
    <property type="term" value="P:positive regulation of signal transduction"/>
    <property type="evidence" value="ECO:0007669"/>
    <property type="project" value="UniProtKB-ARBA"/>
</dbReference>
<dbReference type="PANTHER" id="PTHR48025:SF1">
    <property type="entry name" value="RRM DOMAIN-CONTAINING PROTEIN"/>
    <property type="match status" value="1"/>
</dbReference>
<dbReference type="GO" id="GO:0005737">
    <property type="term" value="C:cytoplasm"/>
    <property type="evidence" value="ECO:0007669"/>
    <property type="project" value="UniProtKB-ARBA"/>
</dbReference>
<dbReference type="PANTHER" id="PTHR48025">
    <property type="entry name" value="OS02G0815200 PROTEIN"/>
    <property type="match status" value="1"/>
</dbReference>
<dbReference type="SUPFAM" id="SSF54928">
    <property type="entry name" value="RNA-binding domain, RBD"/>
    <property type="match status" value="1"/>
</dbReference>